<reference evidence="1 2" key="1">
    <citation type="submission" date="2016-12" db="EMBL/GenBank/DDBJ databases">
        <title>The genomes of Aspergillus section Nigri reveals drivers in fungal speciation.</title>
        <authorList>
            <consortium name="DOE Joint Genome Institute"/>
            <person name="Vesth T.C."/>
            <person name="Nybo J."/>
            <person name="Theobald S."/>
            <person name="Brandl J."/>
            <person name="Frisvad J.C."/>
            <person name="Nielsen K.F."/>
            <person name="Lyhne E.K."/>
            <person name="Kogle M.E."/>
            <person name="Kuo A."/>
            <person name="Riley R."/>
            <person name="Clum A."/>
            <person name="Nolan M."/>
            <person name="Lipzen A."/>
            <person name="Salamov A."/>
            <person name="Henrissat B."/>
            <person name="Wiebenga A."/>
            <person name="De Vries R.P."/>
            <person name="Grigoriev I.V."/>
            <person name="Mortensen U.H."/>
            <person name="Andersen M.R."/>
            <person name="Baker S.E."/>
        </authorList>
    </citation>
    <scope>NUCLEOTIDE SEQUENCE [LARGE SCALE GENOMIC DNA]</scope>
    <source>
        <strain evidence="1 2">CBS 121591</strain>
    </source>
</reference>
<organism evidence="1 2">
    <name type="scientific">Aspergillus uvarum CBS 121591</name>
    <dbReference type="NCBI Taxonomy" id="1448315"/>
    <lineage>
        <taxon>Eukaryota</taxon>
        <taxon>Fungi</taxon>
        <taxon>Dikarya</taxon>
        <taxon>Ascomycota</taxon>
        <taxon>Pezizomycotina</taxon>
        <taxon>Eurotiomycetes</taxon>
        <taxon>Eurotiomycetidae</taxon>
        <taxon>Eurotiales</taxon>
        <taxon>Aspergillaceae</taxon>
        <taxon>Aspergillus</taxon>
        <taxon>Aspergillus subgen. Circumdati</taxon>
    </lineage>
</organism>
<evidence type="ECO:0000313" key="1">
    <source>
        <dbReference type="EMBL" id="PYH81661.1"/>
    </source>
</evidence>
<name>A0A319CDB0_9EURO</name>
<dbReference type="RefSeq" id="XP_025491861.1">
    <property type="nucleotide sequence ID" value="XM_025641536.1"/>
</dbReference>
<evidence type="ECO:0000313" key="2">
    <source>
        <dbReference type="Proteomes" id="UP000248340"/>
    </source>
</evidence>
<proteinExistence type="predicted"/>
<accession>A0A319CDB0</accession>
<dbReference type="AlphaFoldDB" id="A0A319CDB0"/>
<dbReference type="GeneID" id="37144278"/>
<dbReference type="Proteomes" id="UP000248340">
    <property type="component" value="Unassembled WGS sequence"/>
</dbReference>
<dbReference type="EMBL" id="KZ821700">
    <property type="protein sequence ID" value="PYH81661.1"/>
    <property type="molecule type" value="Genomic_DNA"/>
</dbReference>
<protein>
    <submittedName>
        <fullName evidence="1">Uncharacterized protein</fullName>
    </submittedName>
</protein>
<sequence>MNPLPFVVSNCETVIIIRQDYHAQNTPSYRDTSPNICRPPTPTGYLDTIHAVIKPPCHSPKRQGTATHTPKKKSWNEVTVQFSSIRFDSIKSGSR</sequence>
<gene>
    <name evidence="1" type="ORF">BO82DRAFT_77351</name>
</gene>
<keyword evidence="2" id="KW-1185">Reference proteome</keyword>
<dbReference type="VEuPathDB" id="FungiDB:BO82DRAFT_77351"/>